<evidence type="ECO:0000313" key="1">
    <source>
        <dbReference type="EnsemblMetazoa" id="ENSAATROPP014672"/>
    </source>
</evidence>
<keyword evidence="2" id="KW-1185">Reference proteome</keyword>
<reference evidence="1" key="1">
    <citation type="submission" date="2024-04" db="UniProtKB">
        <authorList>
            <consortium name="EnsemblMetazoa"/>
        </authorList>
    </citation>
    <scope>IDENTIFICATION</scope>
    <source>
        <strain evidence="1">EBRO</strain>
    </source>
</reference>
<dbReference type="EnsemblMetazoa" id="ENSAATROPT016684">
    <property type="protein sequence ID" value="ENSAATROPP014672"/>
    <property type="gene ID" value="ENSAATROPG013659"/>
</dbReference>
<name>A0AAG5DTH9_ANOAO</name>
<accession>A0AAG5DTH9</accession>
<evidence type="ECO:0000313" key="2">
    <source>
        <dbReference type="Proteomes" id="UP000075880"/>
    </source>
</evidence>
<dbReference type="AlphaFoldDB" id="A0AAG5DTH9"/>
<protein>
    <submittedName>
        <fullName evidence="1">Uncharacterized protein</fullName>
    </submittedName>
</protein>
<proteinExistence type="predicted"/>
<organism evidence="1 2">
    <name type="scientific">Anopheles atroparvus</name>
    <name type="common">European mosquito</name>
    <dbReference type="NCBI Taxonomy" id="41427"/>
    <lineage>
        <taxon>Eukaryota</taxon>
        <taxon>Metazoa</taxon>
        <taxon>Ecdysozoa</taxon>
        <taxon>Arthropoda</taxon>
        <taxon>Hexapoda</taxon>
        <taxon>Insecta</taxon>
        <taxon>Pterygota</taxon>
        <taxon>Neoptera</taxon>
        <taxon>Endopterygota</taxon>
        <taxon>Diptera</taxon>
        <taxon>Nematocera</taxon>
        <taxon>Culicoidea</taxon>
        <taxon>Culicidae</taxon>
        <taxon>Anophelinae</taxon>
        <taxon>Anopheles</taxon>
    </lineage>
</organism>
<dbReference type="Proteomes" id="UP000075880">
    <property type="component" value="Unassembled WGS sequence"/>
</dbReference>
<sequence length="71" mass="7654">MFGRSSQRAHCATLRLVPSGSLTSVFLVGHESGMLMTCPNQRILPAFATVSMSGSPNPSARSWFILLLHPP</sequence>